<dbReference type="Proteomes" id="UP000053647">
    <property type="component" value="Unassembled WGS sequence"/>
</dbReference>
<keyword evidence="3" id="KW-1185">Reference proteome</keyword>
<reference evidence="3" key="2">
    <citation type="submission" date="2015-01" db="EMBL/GenBank/DDBJ databases">
        <title>Evolutionary Origins and Diversification of the Mycorrhizal Mutualists.</title>
        <authorList>
            <consortium name="DOE Joint Genome Institute"/>
            <consortium name="Mycorrhizal Genomics Consortium"/>
            <person name="Kohler A."/>
            <person name="Kuo A."/>
            <person name="Nagy L.G."/>
            <person name="Floudas D."/>
            <person name="Copeland A."/>
            <person name="Barry K.W."/>
            <person name="Cichocki N."/>
            <person name="Veneault-Fourrey C."/>
            <person name="LaButti K."/>
            <person name="Lindquist E.A."/>
            <person name="Lipzen A."/>
            <person name="Lundell T."/>
            <person name="Morin E."/>
            <person name="Murat C."/>
            <person name="Riley R."/>
            <person name="Ohm R."/>
            <person name="Sun H."/>
            <person name="Tunlid A."/>
            <person name="Henrissat B."/>
            <person name="Grigoriev I.V."/>
            <person name="Hibbett D.S."/>
            <person name="Martin F."/>
        </authorList>
    </citation>
    <scope>NUCLEOTIDE SEQUENCE [LARGE SCALE GENOMIC DNA]</scope>
    <source>
        <strain evidence="3">ATCC 200175</strain>
    </source>
</reference>
<dbReference type="OrthoDB" id="1597724at2759"/>
<dbReference type="HOGENOM" id="CLU_2427682_0_0_1"/>
<protein>
    <submittedName>
        <fullName evidence="2">Uncharacterized protein</fullName>
    </submittedName>
</protein>
<evidence type="ECO:0000313" key="3">
    <source>
        <dbReference type="Proteomes" id="UP000053647"/>
    </source>
</evidence>
<evidence type="ECO:0000313" key="2">
    <source>
        <dbReference type="EMBL" id="KIJ06524.1"/>
    </source>
</evidence>
<evidence type="ECO:0000256" key="1">
    <source>
        <dbReference type="SAM" id="MobiDB-lite"/>
    </source>
</evidence>
<sequence>MATAAYVIAKLGLTGPLLQLSKTVATEIQQQASNRLREHFSQPVLERPIRAEPIRASSMQATSTNSTTSDYFDTDAVEDEPNMWKGRTAPL</sequence>
<feature type="compositionally biased region" description="Acidic residues" evidence="1">
    <location>
        <begin position="72"/>
        <end position="81"/>
    </location>
</feature>
<feature type="compositionally biased region" description="Polar residues" evidence="1">
    <location>
        <begin position="57"/>
        <end position="71"/>
    </location>
</feature>
<dbReference type="EMBL" id="KN820284">
    <property type="protein sequence ID" value="KIJ06524.1"/>
    <property type="molecule type" value="Genomic_DNA"/>
</dbReference>
<feature type="region of interest" description="Disordered" evidence="1">
    <location>
        <begin position="39"/>
        <end position="91"/>
    </location>
</feature>
<reference evidence="2 3" key="1">
    <citation type="submission" date="2014-06" db="EMBL/GenBank/DDBJ databases">
        <authorList>
            <consortium name="DOE Joint Genome Institute"/>
            <person name="Kuo A."/>
            <person name="Kohler A."/>
            <person name="Nagy L.G."/>
            <person name="Floudas D."/>
            <person name="Copeland A."/>
            <person name="Barry K.W."/>
            <person name="Cichocki N."/>
            <person name="Veneault-Fourrey C."/>
            <person name="LaButti K."/>
            <person name="Lindquist E.A."/>
            <person name="Lipzen A."/>
            <person name="Lundell T."/>
            <person name="Morin E."/>
            <person name="Murat C."/>
            <person name="Sun H."/>
            <person name="Tunlid A."/>
            <person name="Henrissat B."/>
            <person name="Grigoriev I.V."/>
            <person name="Hibbett D.S."/>
            <person name="Martin F."/>
            <person name="Nordberg H.P."/>
            <person name="Cantor M.N."/>
            <person name="Hua S.X."/>
        </authorList>
    </citation>
    <scope>NUCLEOTIDE SEQUENCE [LARGE SCALE GENOMIC DNA]</scope>
    <source>
        <strain evidence="2 3">ATCC 200175</strain>
    </source>
</reference>
<dbReference type="AlphaFoldDB" id="A0A0C9SMP3"/>
<name>A0A0C9SMP3_PAXIN</name>
<proteinExistence type="predicted"/>
<organism evidence="2 3">
    <name type="scientific">Paxillus involutus ATCC 200175</name>
    <dbReference type="NCBI Taxonomy" id="664439"/>
    <lineage>
        <taxon>Eukaryota</taxon>
        <taxon>Fungi</taxon>
        <taxon>Dikarya</taxon>
        <taxon>Basidiomycota</taxon>
        <taxon>Agaricomycotina</taxon>
        <taxon>Agaricomycetes</taxon>
        <taxon>Agaricomycetidae</taxon>
        <taxon>Boletales</taxon>
        <taxon>Paxilineae</taxon>
        <taxon>Paxillaceae</taxon>
        <taxon>Paxillus</taxon>
    </lineage>
</organism>
<accession>A0A0C9SMP3</accession>
<gene>
    <name evidence="2" type="ORF">PAXINDRAFT_20286</name>
</gene>